<feature type="domain" description="AAA+ ATPase" evidence="2">
    <location>
        <begin position="33"/>
        <end position="188"/>
    </location>
</feature>
<reference evidence="4" key="1">
    <citation type="submission" date="2016-12" db="EMBL/GenBank/DDBJ databases">
        <title>Draft Genome Sequences od Carboxydothermus pertinax and islandicus, Hydrogenogenic Carboxydotrophic Bacteria.</title>
        <authorList>
            <person name="Fukuyama Y."/>
            <person name="Ohmae K."/>
            <person name="Yoneda Y."/>
            <person name="Yoshida T."/>
            <person name="Sako Y."/>
        </authorList>
    </citation>
    <scope>NUCLEOTIDE SEQUENCE [LARGE SCALE GENOMIC DNA]</scope>
    <source>
        <strain evidence="4">Ug1</strain>
    </source>
</reference>
<dbReference type="GO" id="GO:0016887">
    <property type="term" value="F:ATP hydrolysis activity"/>
    <property type="evidence" value="ECO:0007669"/>
    <property type="project" value="InterPro"/>
</dbReference>
<dbReference type="GO" id="GO:0005524">
    <property type="term" value="F:ATP binding"/>
    <property type="evidence" value="ECO:0007669"/>
    <property type="project" value="InterPro"/>
</dbReference>
<accession>A0A1L8CVX7</accession>
<sequence length="292" mass="33226">MVDNYKHLLQKMDEAGYLTSEEIAVTVFLALKLNKPLLVEGPPGVGKTELAKVLAWVLDTELIRLQCYEGLDEAKALYEWNYHKQLIAIQSSKSDKPAFVFSEEYLLERPLLKALRAPKKPVLLIDEIDKVDEEFEAFLFEILSDFQVSIPELGTVKARNIPVVVLTSNGSRELSDGLKRRAVYLYLDFPDVKLETKIILKKVSGIHENLAKRIAFAVNFLRRELDLFKPPAISETLDWARTLAALREDRLTKEFIENTIGFVLKNKEDIEAFREKGGANRLLQYLNEGAGC</sequence>
<dbReference type="InterPro" id="IPR011704">
    <property type="entry name" value="ATPase_dyneun-rel_AAA"/>
</dbReference>
<comment type="caution">
    <text evidence="3">The sequence shown here is derived from an EMBL/GenBank/DDBJ whole genome shotgun (WGS) entry which is preliminary data.</text>
</comment>
<organism evidence="3 4">
    <name type="scientific">Carboxydothermus pertinax</name>
    <dbReference type="NCBI Taxonomy" id="870242"/>
    <lineage>
        <taxon>Bacteria</taxon>
        <taxon>Bacillati</taxon>
        <taxon>Bacillota</taxon>
        <taxon>Clostridia</taxon>
        <taxon>Thermoanaerobacterales</taxon>
        <taxon>Thermoanaerobacteraceae</taxon>
        <taxon>Carboxydothermus</taxon>
    </lineage>
</organism>
<gene>
    <name evidence="3" type="ORF">cpu_15880</name>
</gene>
<evidence type="ECO:0000256" key="1">
    <source>
        <dbReference type="ARBA" id="ARBA00009417"/>
    </source>
</evidence>
<dbReference type="PRINTS" id="PR00300">
    <property type="entry name" value="CLPPROTEASEA"/>
</dbReference>
<dbReference type="InterPro" id="IPR003593">
    <property type="entry name" value="AAA+_ATPase"/>
</dbReference>
<dbReference type="InterPro" id="IPR027417">
    <property type="entry name" value="P-loop_NTPase"/>
</dbReference>
<keyword evidence="4" id="KW-1185">Reference proteome</keyword>
<dbReference type="SUPFAM" id="SSF52540">
    <property type="entry name" value="P-loop containing nucleoside triphosphate hydrolases"/>
    <property type="match status" value="1"/>
</dbReference>
<dbReference type="PANTHER" id="PTHR42759:SF1">
    <property type="entry name" value="MAGNESIUM-CHELATASE SUBUNIT CHLD"/>
    <property type="match status" value="1"/>
</dbReference>
<dbReference type="AlphaFoldDB" id="A0A1L8CVX7"/>
<dbReference type="Proteomes" id="UP000187485">
    <property type="component" value="Unassembled WGS sequence"/>
</dbReference>
<dbReference type="SMART" id="SM00382">
    <property type="entry name" value="AAA"/>
    <property type="match status" value="1"/>
</dbReference>
<evidence type="ECO:0000313" key="4">
    <source>
        <dbReference type="Proteomes" id="UP000187485"/>
    </source>
</evidence>
<dbReference type="InterPro" id="IPR001270">
    <property type="entry name" value="ClpA/B"/>
</dbReference>
<dbReference type="InterPro" id="IPR050764">
    <property type="entry name" value="CbbQ/NirQ/NorQ/GpvN"/>
</dbReference>
<evidence type="ECO:0000259" key="2">
    <source>
        <dbReference type="SMART" id="SM00382"/>
    </source>
</evidence>
<dbReference type="PANTHER" id="PTHR42759">
    <property type="entry name" value="MOXR FAMILY PROTEIN"/>
    <property type="match status" value="1"/>
</dbReference>
<dbReference type="STRING" id="870242.cpu_15880"/>
<name>A0A1L8CVX7_9THEO</name>
<dbReference type="CDD" id="cd00009">
    <property type="entry name" value="AAA"/>
    <property type="match status" value="1"/>
</dbReference>
<comment type="similarity">
    <text evidence="1">Belongs to the CbbQ/NirQ/NorQ/GpvN family.</text>
</comment>
<dbReference type="Gene3D" id="3.40.50.300">
    <property type="entry name" value="P-loop containing nucleotide triphosphate hydrolases"/>
    <property type="match status" value="1"/>
</dbReference>
<proteinExistence type="inferred from homology"/>
<protein>
    <recommendedName>
        <fullName evidence="2">AAA+ ATPase domain-containing protein</fullName>
    </recommendedName>
</protein>
<dbReference type="Pfam" id="PF07728">
    <property type="entry name" value="AAA_5"/>
    <property type="match status" value="1"/>
</dbReference>
<evidence type="ECO:0000313" key="3">
    <source>
        <dbReference type="EMBL" id="GAV23078.1"/>
    </source>
</evidence>
<dbReference type="EMBL" id="BDJK01000029">
    <property type="protein sequence ID" value="GAV23078.1"/>
    <property type="molecule type" value="Genomic_DNA"/>
</dbReference>